<evidence type="ECO:0000313" key="7">
    <source>
        <dbReference type="EMBL" id="ADE53751.1"/>
    </source>
</evidence>
<evidence type="ECO:0000259" key="6">
    <source>
        <dbReference type="PROSITE" id="PS50109"/>
    </source>
</evidence>
<dbReference type="InterPro" id="IPR003594">
    <property type="entry name" value="HATPase_dom"/>
</dbReference>
<dbReference type="HOGENOM" id="CLU_936606_0_0_0"/>
<dbReference type="EMBL" id="CP001998">
    <property type="protein sequence ID" value="ADE53751.1"/>
    <property type="molecule type" value="Genomic_DNA"/>
</dbReference>
<sequence length="317" mass="35211">MRECVIGSRAHLSESEQHAAELHSIMNILNILVGELSLLSTMPHDPNAALGSLAEDLDGIVESLRDSQPPKQVLSRLDVLAVPLLRELHGLELAVSACDAKSEIAESRANIVSMLRVLRQRIVDYELESEFRDCWLEIPIALFRERFIQVFRAISVNSKGRFGISFNRANCRERDYYIDISLDSELGSHLWLPVQFEAVVRDLVANARKYTDPGGHLSLAIHQSSEQLSVQVEDDGIGIPAGELDRVADFGYRASNVRERMSYGGGVGLSKAVWLIQQWGGDVRIASELGRGTRVCFEIPNASPTRACQSMPCNWSI</sequence>
<evidence type="ECO:0000256" key="5">
    <source>
        <dbReference type="ARBA" id="ARBA00023012"/>
    </source>
</evidence>
<dbReference type="AlphaFoldDB" id="D5EPL4"/>
<evidence type="ECO:0000313" key="8">
    <source>
        <dbReference type="Proteomes" id="UP000000925"/>
    </source>
</evidence>
<dbReference type="CDD" id="cd00075">
    <property type="entry name" value="HATPase"/>
    <property type="match status" value="1"/>
</dbReference>
<dbReference type="PANTHER" id="PTHR43711">
    <property type="entry name" value="TWO-COMPONENT HISTIDINE KINASE"/>
    <property type="match status" value="1"/>
</dbReference>
<proteinExistence type="predicted"/>
<keyword evidence="4 7" id="KW-0418">Kinase</keyword>
<dbReference type="PROSITE" id="PS50109">
    <property type="entry name" value="HIS_KIN"/>
    <property type="match status" value="1"/>
</dbReference>
<dbReference type="PANTHER" id="PTHR43711:SF1">
    <property type="entry name" value="HISTIDINE KINASE 1"/>
    <property type="match status" value="1"/>
</dbReference>
<dbReference type="InterPro" id="IPR036890">
    <property type="entry name" value="HATPase_C_sf"/>
</dbReference>
<dbReference type="GO" id="GO:0004673">
    <property type="term" value="F:protein histidine kinase activity"/>
    <property type="evidence" value="ECO:0007669"/>
    <property type="project" value="UniProtKB-EC"/>
</dbReference>
<keyword evidence="3" id="KW-0808">Transferase</keyword>
<protein>
    <recommendedName>
        <fullName evidence="2">histidine kinase</fullName>
        <ecNumber evidence="2">2.7.13.3</ecNumber>
    </recommendedName>
</protein>
<comment type="catalytic activity">
    <reaction evidence="1">
        <text>ATP + protein L-histidine = ADP + protein N-phospho-L-histidine.</text>
        <dbReference type="EC" id="2.7.13.3"/>
    </reaction>
</comment>
<keyword evidence="8" id="KW-1185">Reference proteome</keyword>
<reference evidence="7 8" key="1">
    <citation type="journal article" date="2010" name="Stand. Genomic Sci.">
        <title>Complete genome sequence of Coraliomargarita akajimensis type strain (04OKA010-24).</title>
        <authorList>
            <person name="Mavromatis K."/>
            <person name="Abt B."/>
            <person name="Brambilla E."/>
            <person name="Lapidus A."/>
            <person name="Copeland A."/>
            <person name="Deshpande S."/>
            <person name="Nolan M."/>
            <person name="Lucas S."/>
            <person name="Tice H."/>
            <person name="Cheng J.F."/>
            <person name="Han C."/>
            <person name="Detter J.C."/>
            <person name="Woyke T."/>
            <person name="Goodwin L."/>
            <person name="Pitluck S."/>
            <person name="Held B."/>
            <person name="Brettin T."/>
            <person name="Tapia R."/>
            <person name="Ivanova N."/>
            <person name="Mikhailova N."/>
            <person name="Pati A."/>
            <person name="Liolios K."/>
            <person name="Chen A."/>
            <person name="Palaniappan K."/>
            <person name="Land M."/>
            <person name="Hauser L."/>
            <person name="Chang Y.J."/>
            <person name="Jeffries C.D."/>
            <person name="Rohde M."/>
            <person name="Goker M."/>
            <person name="Bristow J."/>
            <person name="Eisen J.A."/>
            <person name="Markowitz V."/>
            <person name="Hugenholtz P."/>
            <person name="Klenk H.P."/>
            <person name="Kyrpides N.C."/>
        </authorList>
    </citation>
    <scope>NUCLEOTIDE SEQUENCE [LARGE SCALE GENOMIC DNA]</scope>
    <source>
        <strain evidence="8">DSM 45221 / IAM 15411 / JCM 23193 / KCTC 12865</strain>
    </source>
</reference>
<evidence type="ECO:0000256" key="1">
    <source>
        <dbReference type="ARBA" id="ARBA00000085"/>
    </source>
</evidence>
<dbReference type="SUPFAM" id="SSF55874">
    <property type="entry name" value="ATPase domain of HSP90 chaperone/DNA topoisomerase II/histidine kinase"/>
    <property type="match status" value="1"/>
</dbReference>
<dbReference type="Proteomes" id="UP000000925">
    <property type="component" value="Chromosome"/>
</dbReference>
<dbReference type="Pfam" id="PF02518">
    <property type="entry name" value="HATPase_c"/>
    <property type="match status" value="1"/>
</dbReference>
<accession>D5EPL4</accession>
<dbReference type="InterPro" id="IPR004358">
    <property type="entry name" value="Sig_transdc_His_kin-like_C"/>
</dbReference>
<evidence type="ECO:0000256" key="2">
    <source>
        <dbReference type="ARBA" id="ARBA00012438"/>
    </source>
</evidence>
<keyword evidence="5" id="KW-0902">Two-component regulatory system</keyword>
<dbReference type="STRING" id="583355.Caka_0727"/>
<dbReference type="PRINTS" id="PR00344">
    <property type="entry name" value="BCTRLSENSOR"/>
</dbReference>
<dbReference type="Gene3D" id="3.30.565.10">
    <property type="entry name" value="Histidine kinase-like ATPase, C-terminal domain"/>
    <property type="match status" value="1"/>
</dbReference>
<name>D5EPL4_CORAD</name>
<dbReference type="GO" id="GO:0000160">
    <property type="term" value="P:phosphorelay signal transduction system"/>
    <property type="evidence" value="ECO:0007669"/>
    <property type="project" value="UniProtKB-KW"/>
</dbReference>
<organism evidence="7 8">
    <name type="scientific">Coraliomargarita akajimensis (strain DSM 45221 / IAM 15411 / JCM 23193 / KCTC 12865 / 04OKA010-24)</name>
    <dbReference type="NCBI Taxonomy" id="583355"/>
    <lineage>
        <taxon>Bacteria</taxon>
        <taxon>Pseudomonadati</taxon>
        <taxon>Verrucomicrobiota</taxon>
        <taxon>Opitutia</taxon>
        <taxon>Puniceicoccales</taxon>
        <taxon>Coraliomargaritaceae</taxon>
        <taxon>Coraliomargarita</taxon>
    </lineage>
</organism>
<feature type="domain" description="Histidine kinase" evidence="6">
    <location>
        <begin position="193"/>
        <end position="303"/>
    </location>
</feature>
<dbReference type="InterPro" id="IPR050736">
    <property type="entry name" value="Sensor_HK_Regulatory"/>
</dbReference>
<dbReference type="EC" id="2.7.13.3" evidence="2"/>
<evidence type="ECO:0000256" key="4">
    <source>
        <dbReference type="ARBA" id="ARBA00022777"/>
    </source>
</evidence>
<gene>
    <name evidence="7" type="ordered locus">Caka_0727</name>
</gene>
<dbReference type="eggNOG" id="COG5002">
    <property type="taxonomic scope" value="Bacteria"/>
</dbReference>
<dbReference type="InterPro" id="IPR005467">
    <property type="entry name" value="His_kinase_dom"/>
</dbReference>
<evidence type="ECO:0000256" key="3">
    <source>
        <dbReference type="ARBA" id="ARBA00022679"/>
    </source>
</evidence>
<dbReference type="SMART" id="SM00387">
    <property type="entry name" value="HATPase_c"/>
    <property type="match status" value="1"/>
</dbReference>
<dbReference type="KEGG" id="caa:Caka_0727"/>